<keyword evidence="2" id="KW-0813">Transport</keyword>
<dbReference type="CDD" id="cd14748">
    <property type="entry name" value="PBP2_UgpB"/>
    <property type="match status" value="1"/>
</dbReference>
<evidence type="ECO:0000256" key="4">
    <source>
        <dbReference type="SAM" id="SignalP"/>
    </source>
</evidence>
<feature type="chain" id="PRO_5038993414" evidence="4">
    <location>
        <begin position="23"/>
        <end position="425"/>
    </location>
</feature>
<gene>
    <name evidence="5" type="ORF">C8P63_103219</name>
</gene>
<dbReference type="AlphaFoldDB" id="A0A2T6C817"/>
<evidence type="ECO:0000313" key="5">
    <source>
        <dbReference type="EMBL" id="PTX64433.1"/>
    </source>
</evidence>
<keyword evidence="6" id="KW-1185">Reference proteome</keyword>
<dbReference type="Proteomes" id="UP000244240">
    <property type="component" value="Unassembled WGS sequence"/>
</dbReference>
<dbReference type="PANTHER" id="PTHR30061:SF50">
    <property type="entry name" value="MALTOSE_MALTODEXTRIN-BINDING PERIPLASMIC PROTEIN"/>
    <property type="match status" value="1"/>
</dbReference>
<dbReference type="GO" id="GO:0055052">
    <property type="term" value="C:ATP-binding cassette (ABC) transporter complex, substrate-binding subunit-containing"/>
    <property type="evidence" value="ECO:0007669"/>
    <property type="project" value="TreeGrafter"/>
</dbReference>
<keyword evidence="3 4" id="KW-0732">Signal</keyword>
<dbReference type="Pfam" id="PF01547">
    <property type="entry name" value="SBP_bac_1"/>
    <property type="match status" value="1"/>
</dbReference>
<evidence type="ECO:0000256" key="2">
    <source>
        <dbReference type="ARBA" id="ARBA00022448"/>
    </source>
</evidence>
<evidence type="ECO:0000256" key="1">
    <source>
        <dbReference type="ARBA" id="ARBA00008520"/>
    </source>
</evidence>
<sequence length="425" mass="47595">MWSKKWLHAGLALLLSISLLTACGGETSGDSGTVTLTFWNGFTGPDGKNMKEIVDQFNKEHKGKIHVKMEAIPWDNFYDKIRTVVASGKAPDVAAMHLDQVPRMANKGVLTPLDGHLEKVDLKKEDFLPEVWEAGVYEDKRYGIPLDVHPIGLYYNVELLKEAGFDKPPTNLKEFLEVAKATTKDTDGDGKIDQWGFGMPTLWPAQMIFFSNLHQFGGEAVSSDGTKALYNSEEGEKTLQLMKDMIFKYKVSPKNIQQDGENTLFRQGKMAMHINGIWMINGLKEQKGLKFAAAPLPQFGDQKATWASSHNLVLPKQRDEDPKKTEAAMTFVDYVTENSLAWAKAGQIPARNSVRESDEFKALKEQSQFAKQVDYLKFHNPTPTFVDVWSPTEQAINKVLLGQKEPEEALNQAAKKGEKMAEAQK</sequence>
<dbReference type="PROSITE" id="PS51257">
    <property type="entry name" value="PROKAR_LIPOPROTEIN"/>
    <property type="match status" value="1"/>
</dbReference>
<dbReference type="RefSeq" id="WP_108021980.1">
    <property type="nucleotide sequence ID" value="NZ_QBKR01000003.1"/>
</dbReference>
<dbReference type="InterPro" id="IPR006059">
    <property type="entry name" value="SBP"/>
</dbReference>
<evidence type="ECO:0000313" key="6">
    <source>
        <dbReference type="Proteomes" id="UP000244240"/>
    </source>
</evidence>
<reference evidence="5 6" key="1">
    <citation type="submission" date="2018-04" db="EMBL/GenBank/DDBJ databases">
        <title>Genomic Encyclopedia of Archaeal and Bacterial Type Strains, Phase II (KMG-II): from individual species to whole genera.</title>
        <authorList>
            <person name="Goeker M."/>
        </authorList>
    </citation>
    <scope>NUCLEOTIDE SEQUENCE [LARGE SCALE GENOMIC DNA]</scope>
    <source>
        <strain evidence="5 6">DSM 45787</strain>
    </source>
</reference>
<keyword evidence="5" id="KW-0762">Sugar transport</keyword>
<organism evidence="5 6">
    <name type="scientific">Melghirimyces profundicolus</name>
    <dbReference type="NCBI Taxonomy" id="1242148"/>
    <lineage>
        <taxon>Bacteria</taxon>
        <taxon>Bacillati</taxon>
        <taxon>Bacillota</taxon>
        <taxon>Bacilli</taxon>
        <taxon>Bacillales</taxon>
        <taxon>Thermoactinomycetaceae</taxon>
        <taxon>Melghirimyces</taxon>
    </lineage>
</organism>
<dbReference type="OrthoDB" id="9768630at2"/>
<evidence type="ECO:0000256" key="3">
    <source>
        <dbReference type="ARBA" id="ARBA00022729"/>
    </source>
</evidence>
<dbReference type="EMBL" id="QBKR01000003">
    <property type="protein sequence ID" value="PTX64433.1"/>
    <property type="molecule type" value="Genomic_DNA"/>
</dbReference>
<dbReference type="PANTHER" id="PTHR30061">
    <property type="entry name" value="MALTOSE-BINDING PERIPLASMIC PROTEIN"/>
    <property type="match status" value="1"/>
</dbReference>
<dbReference type="GO" id="GO:0042956">
    <property type="term" value="P:maltodextrin transmembrane transport"/>
    <property type="evidence" value="ECO:0007669"/>
    <property type="project" value="TreeGrafter"/>
</dbReference>
<dbReference type="GO" id="GO:1901982">
    <property type="term" value="F:maltose binding"/>
    <property type="evidence" value="ECO:0007669"/>
    <property type="project" value="TreeGrafter"/>
</dbReference>
<protein>
    <submittedName>
        <fullName evidence="5">Multiple sugar transport system substrate-binding protein</fullName>
    </submittedName>
</protein>
<dbReference type="GO" id="GO:0015768">
    <property type="term" value="P:maltose transport"/>
    <property type="evidence" value="ECO:0007669"/>
    <property type="project" value="TreeGrafter"/>
</dbReference>
<name>A0A2T6C817_9BACL</name>
<accession>A0A2T6C817</accession>
<comment type="caution">
    <text evidence="5">The sequence shown here is derived from an EMBL/GenBank/DDBJ whole genome shotgun (WGS) entry which is preliminary data.</text>
</comment>
<feature type="signal peptide" evidence="4">
    <location>
        <begin position="1"/>
        <end position="22"/>
    </location>
</feature>
<comment type="similarity">
    <text evidence="1">Belongs to the bacterial solute-binding protein 1 family.</text>
</comment>
<dbReference type="SUPFAM" id="SSF53850">
    <property type="entry name" value="Periplasmic binding protein-like II"/>
    <property type="match status" value="1"/>
</dbReference>
<proteinExistence type="inferred from homology"/>
<dbReference type="Gene3D" id="3.40.190.10">
    <property type="entry name" value="Periplasmic binding protein-like II"/>
    <property type="match status" value="1"/>
</dbReference>